<dbReference type="Gene3D" id="3.30.572.10">
    <property type="entry name" value="Thymidylate synthase/dCMP hydroxymethylase domain"/>
    <property type="match status" value="1"/>
</dbReference>
<dbReference type="CDD" id="cd00351">
    <property type="entry name" value="TS_Pyrimidine_HMase"/>
    <property type="match status" value="1"/>
</dbReference>
<dbReference type="PRINTS" id="PR00108">
    <property type="entry name" value="THYMDSNTHASE"/>
</dbReference>
<dbReference type="EMBL" id="MFTP01000018">
    <property type="protein sequence ID" value="OGI65459.1"/>
    <property type="molecule type" value="Genomic_DNA"/>
</dbReference>
<comment type="caution">
    <text evidence="5">The sequence shown here is derived from an EMBL/GenBank/DDBJ whole genome shotgun (WGS) entry which is preliminary data.</text>
</comment>
<dbReference type="GO" id="GO:0032259">
    <property type="term" value="P:methylation"/>
    <property type="evidence" value="ECO:0007669"/>
    <property type="project" value="UniProtKB-KW"/>
</dbReference>
<evidence type="ECO:0000256" key="3">
    <source>
        <dbReference type="ARBA" id="ARBA00022679"/>
    </source>
</evidence>
<reference evidence="5 6" key="1">
    <citation type="journal article" date="2016" name="Nat. Commun.">
        <title>Thousands of microbial genomes shed light on interconnected biogeochemical processes in an aquifer system.</title>
        <authorList>
            <person name="Anantharaman K."/>
            <person name="Brown C.T."/>
            <person name="Hug L.A."/>
            <person name="Sharon I."/>
            <person name="Castelle C.J."/>
            <person name="Probst A.J."/>
            <person name="Thomas B.C."/>
            <person name="Singh A."/>
            <person name="Wilkins M.J."/>
            <person name="Karaoz U."/>
            <person name="Brodie E.L."/>
            <person name="Williams K.H."/>
            <person name="Hubbard S.S."/>
            <person name="Banfield J.F."/>
        </authorList>
    </citation>
    <scope>NUCLEOTIDE SEQUENCE [LARGE SCALE GENOMIC DNA]</scope>
</reference>
<dbReference type="Proteomes" id="UP000177370">
    <property type="component" value="Unassembled WGS sequence"/>
</dbReference>
<feature type="domain" description="Thymidylate synthase/dCMP hydroxymethylase" evidence="4">
    <location>
        <begin position="7"/>
        <end position="249"/>
    </location>
</feature>
<dbReference type="InterPro" id="IPR000398">
    <property type="entry name" value="Thymidylate_synthase"/>
</dbReference>
<dbReference type="GO" id="GO:0005829">
    <property type="term" value="C:cytosol"/>
    <property type="evidence" value="ECO:0007669"/>
    <property type="project" value="TreeGrafter"/>
</dbReference>
<proteinExistence type="predicted"/>
<evidence type="ECO:0000256" key="1">
    <source>
        <dbReference type="ARBA" id="ARBA00011947"/>
    </source>
</evidence>
<dbReference type="PANTHER" id="PTHR11548:SF1">
    <property type="entry name" value="THYMIDYLATE SYNTHASE 1"/>
    <property type="match status" value="1"/>
</dbReference>
<dbReference type="InterPro" id="IPR023451">
    <property type="entry name" value="Thymidate_synth/dCMP_Mease_dom"/>
</dbReference>
<dbReference type="GO" id="GO:0006231">
    <property type="term" value="P:dTMP biosynthetic process"/>
    <property type="evidence" value="ECO:0007669"/>
    <property type="project" value="InterPro"/>
</dbReference>
<dbReference type="AlphaFoldDB" id="A0A1F6V7H2"/>
<dbReference type="PANTHER" id="PTHR11548">
    <property type="entry name" value="THYMIDYLATE SYNTHASE 1"/>
    <property type="match status" value="1"/>
</dbReference>
<gene>
    <name evidence="5" type="ORF">A2647_01070</name>
</gene>
<evidence type="ECO:0000259" key="4">
    <source>
        <dbReference type="Pfam" id="PF00303"/>
    </source>
</evidence>
<protein>
    <recommendedName>
        <fullName evidence="1">thymidylate synthase</fullName>
        <ecNumber evidence="1">2.1.1.45</ecNumber>
    </recommendedName>
</protein>
<dbReference type="Pfam" id="PF00303">
    <property type="entry name" value="Thymidylat_synt"/>
    <property type="match status" value="1"/>
</dbReference>
<dbReference type="InterPro" id="IPR045097">
    <property type="entry name" value="Thymidate_synth/dCMP_Mease"/>
</dbReference>
<sequence>MTSFDTIYQGIIKKIMDEGIEELNERTGHKTKALPGITFSLDIEKDGFPILTLRKQPLKSPIAEQVWFVQGEKDTTFLRKFTKMWDPFMEPDGTLPFSYGWRWRNHFGRNQLGNTIELLEKEPSSRHGVIITWDPKDDGHGGTPKKNIPCPFAYTINIIGGRLHMHNIVRSNDMILGCPFDVFGFALLQCMIAQRLGVRPGIYTHTISNAHVYDNHYEGAREIIKRTNDHKKVELHLPKDSLKRAEQKDEDLVGEILADLQAQYNPLPPISGLEIAL</sequence>
<keyword evidence="3" id="KW-0808">Transferase</keyword>
<dbReference type="InterPro" id="IPR036926">
    <property type="entry name" value="Thymidate_synth/dCMP_Mease_sf"/>
</dbReference>
<accession>A0A1F6V7H2</accession>
<evidence type="ECO:0000256" key="2">
    <source>
        <dbReference type="ARBA" id="ARBA00022603"/>
    </source>
</evidence>
<dbReference type="GO" id="GO:0004799">
    <property type="term" value="F:thymidylate synthase activity"/>
    <property type="evidence" value="ECO:0007669"/>
    <property type="project" value="UniProtKB-EC"/>
</dbReference>
<dbReference type="EC" id="2.1.1.45" evidence="1"/>
<evidence type="ECO:0000313" key="6">
    <source>
        <dbReference type="Proteomes" id="UP000177370"/>
    </source>
</evidence>
<keyword evidence="2" id="KW-0489">Methyltransferase</keyword>
<evidence type="ECO:0000313" key="5">
    <source>
        <dbReference type="EMBL" id="OGI65459.1"/>
    </source>
</evidence>
<organism evidence="5 6">
    <name type="scientific">Candidatus Nomurabacteria bacterium RIFCSPHIGHO2_01_FULL_40_24b</name>
    <dbReference type="NCBI Taxonomy" id="1801739"/>
    <lineage>
        <taxon>Bacteria</taxon>
        <taxon>Candidatus Nomuraibacteriota</taxon>
    </lineage>
</organism>
<name>A0A1F6V7H2_9BACT</name>
<dbReference type="SUPFAM" id="SSF55831">
    <property type="entry name" value="Thymidylate synthase/dCMP hydroxymethylase"/>
    <property type="match status" value="1"/>
</dbReference>